<comment type="caution">
    <text evidence="3">The sequence shown here is derived from an EMBL/GenBank/DDBJ whole genome shotgun (WGS) entry which is preliminary data.</text>
</comment>
<accession>A0AAW9S024</accession>
<dbReference type="InterPro" id="IPR038729">
    <property type="entry name" value="Rad50/SbcC_AAA"/>
</dbReference>
<dbReference type="PANTHER" id="PTHR32114:SF2">
    <property type="entry name" value="ABC TRANSPORTER ABCH.3"/>
    <property type="match status" value="1"/>
</dbReference>
<sequence>MIPIRLTLEGLYSYQKQQTIDFSTLISNQLFGIFGQVGSGKSTILEAMMFAIYGETDRLSARGDNRNYNMMNLKSDRLLIDLECYAGEQCLEEFRFVYEAKRNSKNFQDVKSPARRVMKKIQGNWVAMEDWEVESIMGMSAKHFRQTVIIPQGKFREFIDLGPTDRTRMLQELFQLDKFDLFDKTKQLIAKNSEALTITRTKLEGLEEFSKEVLDEKEIQKSEREKKKEAMTLEWQHLQEQLGAFKELEQLFREREYTLAEQQKLVKQKTNVLAKEQVLELVDLAERTYKERLRQLKELAEETTRKHKHIGNLLSQKEETEKALLPALKALEEARLNVQQKEEQQAKLEDLTKVIGIMHALKEMEVLEKQLGVLVEQGEKREQEKNKAVERQDILLLERKKLVGEKQDTTTLKDVEGWHLRMYDLKEQLKKIEGLSVQYQNTVAQLQQKKGEIIKKLGLSGITEQVNIEQLFERIKSEKELLHEAKIAQQLEERYKEVRQQLKAGEPCPVCGATEHPGLEGKVHAEHDKAKPEDQKLAKLEKAERYLQELQNKLLTEGTFLEKNKREVKEVREIIRLHKNAFVWDDFQEWKLEKVQEALQLNRKNEIQLQQLDKQSEELRQKERELSKAIDQHKLIVNEQQTKLTVLRSNCEKDRNSLKVLAYDKMIKFTLGQLETSQEKGREKLKNIDKILEERQRVVDRLEKQLAETKGQLKTEQVHQQELKGKMVALEGNLLKEVEESPFESLEHIREILNKNLNVQELKKQLEAYKEAWRNLELKLAELEGKIAGKVFDKEAYQNLLQQIEIFEKERLQNEQQLAVLQKEIEELIRKLEEKKELQKQTGELDKRRENLKTLQDLFKSKGFVEYVSSIYLKELVYAANQRFMKLTHSQMSLELNDRYEFIVRDYLNNGRTRLLKTLSGGQTFQAALCLALALAENVKALNRSEQSFFFLDEGFGTLDKQSLSIVFDTLRALQQENRIVGIISHVEELQQEIDVALKIENHSEEGSIVKYSWQMPV</sequence>
<dbReference type="Pfam" id="PF13558">
    <property type="entry name" value="SbcC_Walker_B"/>
    <property type="match status" value="1"/>
</dbReference>
<organism evidence="3 4">
    <name type="scientific">Rapidithrix thailandica</name>
    <dbReference type="NCBI Taxonomy" id="413964"/>
    <lineage>
        <taxon>Bacteria</taxon>
        <taxon>Pseudomonadati</taxon>
        <taxon>Bacteroidota</taxon>
        <taxon>Cytophagia</taxon>
        <taxon>Cytophagales</taxon>
        <taxon>Flammeovirgaceae</taxon>
        <taxon>Rapidithrix</taxon>
    </lineage>
</organism>
<dbReference type="InterPro" id="IPR027417">
    <property type="entry name" value="P-loop_NTPase"/>
</dbReference>
<dbReference type="Pfam" id="PF13476">
    <property type="entry name" value="AAA_23"/>
    <property type="match status" value="1"/>
</dbReference>
<evidence type="ECO:0000313" key="3">
    <source>
        <dbReference type="EMBL" id="MEN7548560.1"/>
    </source>
</evidence>
<name>A0AAW9S024_9BACT</name>
<evidence type="ECO:0000313" key="4">
    <source>
        <dbReference type="Proteomes" id="UP001403385"/>
    </source>
</evidence>
<dbReference type="Gene3D" id="3.40.50.300">
    <property type="entry name" value="P-loop containing nucleotide triphosphate hydrolases"/>
    <property type="match status" value="2"/>
</dbReference>
<keyword evidence="4" id="KW-1185">Reference proteome</keyword>
<feature type="coiled-coil region" evidence="1">
    <location>
        <begin position="752"/>
        <end position="858"/>
    </location>
</feature>
<dbReference type="Proteomes" id="UP001403385">
    <property type="component" value="Unassembled WGS sequence"/>
</dbReference>
<dbReference type="SUPFAM" id="SSF52540">
    <property type="entry name" value="P-loop containing nucleoside triphosphate hydrolases"/>
    <property type="match status" value="2"/>
</dbReference>
<dbReference type="GO" id="GO:0016887">
    <property type="term" value="F:ATP hydrolysis activity"/>
    <property type="evidence" value="ECO:0007669"/>
    <property type="project" value="InterPro"/>
</dbReference>
<dbReference type="AlphaFoldDB" id="A0AAW9S024"/>
<reference evidence="3 4" key="1">
    <citation type="submission" date="2024-04" db="EMBL/GenBank/DDBJ databases">
        <title>Novel genus in family Flammeovirgaceae.</title>
        <authorList>
            <person name="Nguyen T.H."/>
            <person name="Vuong T.Q."/>
            <person name="Le H."/>
            <person name="Kim S.-G."/>
        </authorList>
    </citation>
    <scope>NUCLEOTIDE SEQUENCE [LARGE SCALE GENOMIC DNA]</scope>
    <source>
        <strain evidence="3 4">JCM 23209</strain>
    </source>
</reference>
<dbReference type="EMBL" id="JBDKWZ010000006">
    <property type="protein sequence ID" value="MEN7548560.1"/>
    <property type="molecule type" value="Genomic_DNA"/>
</dbReference>
<dbReference type="GO" id="GO:0006302">
    <property type="term" value="P:double-strand break repair"/>
    <property type="evidence" value="ECO:0007669"/>
    <property type="project" value="InterPro"/>
</dbReference>
<gene>
    <name evidence="3" type="ORF">AAG747_11605</name>
</gene>
<dbReference type="RefSeq" id="WP_346821339.1">
    <property type="nucleotide sequence ID" value="NZ_JBDKWZ010000006.1"/>
</dbReference>
<evidence type="ECO:0000256" key="1">
    <source>
        <dbReference type="SAM" id="Coils"/>
    </source>
</evidence>
<keyword evidence="1" id="KW-0175">Coiled coil</keyword>
<evidence type="ECO:0000259" key="2">
    <source>
        <dbReference type="Pfam" id="PF13476"/>
    </source>
</evidence>
<protein>
    <submittedName>
        <fullName evidence="3">SbcC/MukB-like Walker B domain-containing protein</fullName>
    </submittedName>
</protein>
<dbReference type="PANTHER" id="PTHR32114">
    <property type="entry name" value="ABC TRANSPORTER ABCH.3"/>
    <property type="match status" value="1"/>
</dbReference>
<feature type="coiled-coil region" evidence="1">
    <location>
        <begin position="429"/>
        <end position="501"/>
    </location>
</feature>
<feature type="domain" description="Rad50/SbcC-type AAA" evidence="2">
    <location>
        <begin position="5"/>
        <end position="242"/>
    </location>
</feature>
<feature type="coiled-coil region" evidence="1">
    <location>
        <begin position="685"/>
        <end position="719"/>
    </location>
</feature>
<feature type="coiled-coil region" evidence="1">
    <location>
        <begin position="533"/>
        <end position="639"/>
    </location>
</feature>
<proteinExistence type="predicted"/>